<name>A0A939NE16_PRORE</name>
<reference evidence="1" key="1">
    <citation type="submission" date="2021-03" db="EMBL/GenBank/DDBJ databases">
        <title>Molecular epidemiology and mechanisms of colistin and carbapenem resistance in Enterobacteriaceae from clinical isolates, the environment and porcine samples in Pretoria, South Africa.</title>
        <authorList>
            <person name="Bogoshi D."/>
            <person name="Mbelle N.M."/>
            <person name="Naidoo V."/>
            <person name="Osei Sekyere J."/>
        </authorList>
    </citation>
    <scope>NUCLEOTIDE SEQUENCE</scope>
    <source>
        <strain evidence="1">C052</strain>
    </source>
</reference>
<evidence type="ECO:0000313" key="2">
    <source>
        <dbReference type="Proteomes" id="UP000664477"/>
    </source>
</evidence>
<comment type="caution">
    <text evidence="1">The sequence shown here is derived from an EMBL/GenBank/DDBJ whole genome shotgun (WGS) entry which is preliminary data.</text>
</comment>
<proteinExistence type="predicted"/>
<accession>A0A939NE16</accession>
<dbReference type="Proteomes" id="UP000664477">
    <property type="component" value="Unassembled WGS sequence"/>
</dbReference>
<gene>
    <name evidence="1" type="ORF">J4727_03580</name>
</gene>
<organism evidence="1 2">
    <name type="scientific">Providencia rettgeri</name>
    <dbReference type="NCBI Taxonomy" id="587"/>
    <lineage>
        <taxon>Bacteria</taxon>
        <taxon>Pseudomonadati</taxon>
        <taxon>Pseudomonadota</taxon>
        <taxon>Gammaproteobacteria</taxon>
        <taxon>Enterobacterales</taxon>
        <taxon>Morganellaceae</taxon>
        <taxon>Providencia</taxon>
    </lineage>
</organism>
<evidence type="ECO:0000313" key="1">
    <source>
        <dbReference type="EMBL" id="MBO1915885.1"/>
    </source>
</evidence>
<sequence>MVTNTPNESDEEILLAHDNPVAQLSSMTSSLNHRESMSRHQDIIQPSLVTGPILVG</sequence>
<dbReference type="AlphaFoldDB" id="A0A939NE16"/>
<dbReference type="EMBL" id="JAGETQ010000010">
    <property type="protein sequence ID" value="MBO1915885.1"/>
    <property type="molecule type" value="Genomic_DNA"/>
</dbReference>
<protein>
    <submittedName>
        <fullName evidence="1">Uncharacterized protein</fullName>
    </submittedName>
</protein>